<dbReference type="Proteomes" id="UP000095283">
    <property type="component" value="Unplaced"/>
</dbReference>
<keyword evidence="2" id="KW-1185">Reference proteome</keyword>
<evidence type="ECO:0000256" key="1">
    <source>
        <dbReference type="SAM" id="MobiDB-lite"/>
    </source>
</evidence>
<dbReference type="WBParaSite" id="Hba_02643">
    <property type="protein sequence ID" value="Hba_02643"/>
    <property type="gene ID" value="Hba_02643"/>
</dbReference>
<feature type="region of interest" description="Disordered" evidence="1">
    <location>
        <begin position="100"/>
        <end position="132"/>
    </location>
</feature>
<reference evidence="3" key="1">
    <citation type="submission" date="2016-11" db="UniProtKB">
        <authorList>
            <consortium name="WormBaseParasite"/>
        </authorList>
    </citation>
    <scope>IDENTIFICATION</scope>
</reference>
<evidence type="ECO:0000313" key="2">
    <source>
        <dbReference type="Proteomes" id="UP000095283"/>
    </source>
</evidence>
<feature type="compositionally biased region" description="Basic and acidic residues" evidence="1">
    <location>
        <begin position="7"/>
        <end position="21"/>
    </location>
</feature>
<feature type="region of interest" description="Disordered" evidence="1">
    <location>
        <begin position="1"/>
        <end position="37"/>
    </location>
</feature>
<dbReference type="AlphaFoldDB" id="A0A1I7WD17"/>
<protein>
    <submittedName>
        <fullName evidence="3">DUF4378 domain-containing protein</fullName>
    </submittedName>
</protein>
<accession>A0A1I7WD17</accession>
<name>A0A1I7WD17_HETBA</name>
<evidence type="ECO:0000313" key="3">
    <source>
        <dbReference type="WBParaSite" id="Hba_02643"/>
    </source>
</evidence>
<organism evidence="2 3">
    <name type="scientific">Heterorhabditis bacteriophora</name>
    <name type="common">Entomopathogenic nematode worm</name>
    <dbReference type="NCBI Taxonomy" id="37862"/>
    <lineage>
        <taxon>Eukaryota</taxon>
        <taxon>Metazoa</taxon>
        <taxon>Ecdysozoa</taxon>
        <taxon>Nematoda</taxon>
        <taxon>Chromadorea</taxon>
        <taxon>Rhabditida</taxon>
        <taxon>Rhabditina</taxon>
        <taxon>Rhabditomorpha</taxon>
        <taxon>Strongyloidea</taxon>
        <taxon>Heterorhabditidae</taxon>
        <taxon>Heterorhabditis</taxon>
    </lineage>
</organism>
<proteinExistence type="predicted"/>
<sequence>MEDELSFSDRESISSDSDRQNDGSIKAKRSKRDHELECDSCIKERLDHLTLCVNMCDSGCQTEAIISSKSADPVIPLTETKTAQTPPTFNQRIVKKATSTKAKKGVLKAQSPKKEEAKIMPSPESPASPDPVADEELAVAESLGEFGSQKRAVPRMLPMEYAMKFYEEQAEAVTEEARGPYDVHTPMLANQLFDREDLKSCRKILALVVDKEVIVPDSKGIEEWLRQNMTTCWKTLRPGDKRPATVGS</sequence>